<reference evidence="2" key="1">
    <citation type="submission" date="2025-08" db="UniProtKB">
        <authorList>
            <consortium name="Ensembl"/>
        </authorList>
    </citation>
    <scope>IDENTIFICATION</scope>
</reference>
<dbReference type="GeneTree" id="ENSGT00950000183101"/>
<evidence type="ECO:0000313" key="2">
    <source>
        <dbReference type="Ensembl" id="ENSCABP00000004292.1"/>
    </source>
</evidence>
<evidence type="ECO:0000256" key="1">
    <source>
        <dbReference type="SAM" id="Phobius"/>
    </source>
</evidence>
<gene>
    <name evidence="2" type="primary">CRB3</name>
</gene>
<keyword evidence="3" id="KW-1185">Reference proteome</keyword>
<evidence type="ECO:0000313" key="3">
    <source>
        <dbReference type="Proteomes" id="UP000694404"/>
    </source>
</evidence>
<keyword evidence="1" id="KW-0472">Membrane</keyword>
<dbReference type="Ensembl" id="ENSCABT00000004661.1">
    <property type="protein sequence ID" value="ENSCABP00000004292.1"/>
    <property type="gene ID" value="ENSCABG00000003238.1"/>
</dbReference>
<dbReference type="Proteomes" id="UP000694404">
    <property type="component" value="Unplaced"/>
</dbReference>
<keyword evidence="1" id="KW-0812">Transmembrane</keyword>
<reference evidence="2" key="2">
    <citation type="submission" date="2025-09" db="UniProtKB">
        <authorList>
            <consortium name="Ensembl"/>
        </authorList>
    </citation>
    <scope>IDENTIFICATION</scope>
</reference>
<proteinExistence type="predicted"/>
<sequence length="122" mass="13287">MSPGGVVELYHQYWVDLLGIGLVVRAENWGLLGSVPTGQAMIMVPSHSLPPAPRQESERLAAIIVPSLVGGLLLIGLVIFGVLKVRERRQTEGTYRPSNEEQVGARVVTNANLQLPPEERLI</sequence>
<keyword evidence="1" id="KW-1133">Transmembrane helix</keyword>
<feature type="transmembrane region" description="Helical" evidence="1">
    <location>
        <begin position="60"/>
        <end position="83"/>
    </location>
</feature>
<organism evidence="2 3">
    <name type="scientific">Chelonoidis abingdonii</name>
    <name type="common">Abingdon island giant tortoise</name>
    <name type="synonym">Testudo abingdonii</name>
    <dbReference type="NCBI Taxonomy" id="106734"/>
    <lineage>
        <taxon>Eukaryota</taxon>
        <taxon>Metazoa</taxon>
        <taxon>Chordata</taxon>
        <taxon>Craniata</taxon>
        <taxon>Vertebrata</taxon>
        <taxon>Euteleostomi</taxon>
        <taxon>Archelosauria</taxon>
        <taxon>Testudinata</taxon>
        <taxon>Testudines</taxon>
        <taxon>Cryptodira</taxon>
        <taxon>Durocryptodira</taxon>
        <taxon>Testudinoidea</taxon>
        <taxon>Testudinidae</taxon>
        <taxon>Chelonoidis</taxon>
    </lineage>
</organism>
<dbReference type="AlphaFoldDB" id="A0A8C0G8S7"/>
<protein>
    <submittedName>
        <fullName evidence="2">Crumbs cell polarity complex component 3</fullName>
    </submittedName>
</protein>
<name>A0A8C0G8S7_CHEAB</name>
<accession>A0A8C0G8S7</accession>